<evidence type="ECO:0000313" key="10">
    <source>
        <dbReference type="EMBL" id="WFF79153.1"/>
    </source>
</evidence>
<dbReference type="PANTHER" id="PTHR43790:SF3">
    <property type="entry name" value="D-ALLOSE IMPORT ATP-BINDING PROTEIN ALSA-RELATED"/>
    <property type="match status" value="1"/>
</dbReference>
<dbReference type="CDD" id="cd03215">
    <property type="entry name" value="ABC_Carb_Monos_II"/>
    <property type="match status" value="1"/>
</dbReference>
<name>A0AAX3SGR1_9BURK</name>
<keyword evidence="6 10" id="KW-0067">ATP-binding</keyword>
<dbReference type="InterPro" id="IPR017871">
    <property type="entry name" value="ABC_transporter-like_CS"/>
</dbReference>
<feature type="domain" description="ABC transporter" evidence="9">
    <location>
        <begin position="14"/>
        <end position="250"/>
    </location>
</feature>
<dbReference type="GO" id="GO:0016887">
    <property type="term" value="F:ATP hydrolysis activity"/>
    <property type="evidence" value="ECO:0007669"/>
    <property type="project" value="InterPro"/>
</dbReference>
<sequence>MDTGTSTGTGTALLQARGVAKSFGGVPALRNGCLELQAGSVHALCGGNGAGKSTFLNIVMGLLRRDAGEILLKGRPVDFATPHEALAHRLSIITQELSPIPGMSVAENIFLGREPRRAGVVVRHAALLEQADALLRQLGFDIDPRAQMGRLSLAQTQLVEIAKALSRQSELIIMDEPTSAIGESETAILFDAIRRVTAQGAGILYVSHRLTEIFTIADSYTVFRDGGFVQTGALADIDRRQLVKLIVGREVRAAASERRAAAPGEPLLSVQGLTRRGEFEDISLDVAPGEVLGIYGLMGSGRSEFLNCLYGLTRADQGQASLGGRPLPRGNPAASIKAGLALVTEDRKATGLVMSSSVRFNTSLPALPGLQRAGVVDGAAERVLVGGLLQRLRVKLASPAMPVSGLSGGNQQKVVLARCMATNPVCLLCDEPTRGIDEGAKREVYAFLASLAAQGHAVVVVSSEAPELLELSDRIAIFRKGRLDRVVAGHGITQEALMHLAS</sequence>
<organism evidence="10 11">
    <name type="scientific">Delftia tsuruhatensis</name>
    <dbReference type="NCBI Taxonomy" id="180282"/>
    <lineage>
        <taxon>Bacteria</taxon>
        <taxon>Pseudomonadati</taxon>
        <taxon>Pseudomonadota</taxon>
        <taxon>Betaproteobacteria</taxon>
        <taxon>Burkholderiales</taxon>
        <taxon>Comamonadaceae</taxon>
        <taxon>Delftia</taxon>
    </lineage>
</organism>
<dbReference type="GO" id="GO:0005524">
    <property type="term" value="F:ATP binding"/>
    <property type="evidence" value="ECO:0007669"/>
    <property type="project" value="UniProtKB-KW"/>
</dbReference>
<dbReference type="InterPro" id="IPR050107">
    <property type="entry name" value="ABC_carbohydrate_import_ATPase"/>
</dbReference>
<dbReference type="Pfam" id="PF00005">
    <property type="entry name" value="ABC_tran"/>
    <property type="match status" value="2"/>
</dbReference>
<dbReference type="SUPFAM" id="SSF52540">
    <property type="entry name" value="P-loop containing nucleoside triphosphate hydrolases"/>
    <property type="match status" value="2"/>
</dbReference>
<dbReference type="AlphaFoldDB" id="A0AAX3SGR1"/>
<evidence type="ECO:0000256" key="8">
    <source>
        <dbReference type="ARBA" id="ARBA00023136"/>
    </source>
</evidence>
<dbReference type="Gene3D" id="3.40.50.300">
    <property type="entry name" value="P-loop containing nucleotide triphosphate hydrolases"/>
    <property type="match status" value="2"/>
</dbReference>
<evidence type="ECO:0000256" key="7">
    <source>
        <dbReference type="ARBA" id="ARBA00022967"/>
    </source>
</evidence>
<evidence type="ECO:0000259" key="9">
    <source>
        <dbReference type="PROSITE" id="PS50893"/>
    </source>
</evidence>
<dbReference type="InterPro" id="IPR027417">
    <property type="entry name" value="P-loop_NTPase"/>
</dbReference>
<keyword evidence="8" id="KW-0472">Membrane</keyword>
<dbReference type="Proteomes" id="UP001219066">
    <property type="component" value="Chromosome"/>
</dbReference>
<reference evidence="10" key="1">
    <citation type="submission" date="2023-03" db="EMBL/GenBank/DDBJ databases">
        <title>Synergistic degradation of erythromycin by symbiotic bacteria Ery-6A and Ery-6B and application in simulated water remediation.</title>
        <authorList>
            <person name="Xu S."/>
        </authorList>
    </citation>
    <scope>NUCLEOTIDE SEQUENCE</scope>
    <source>
        <strain evidence="10">Ery-6A</strain>
    </source>
</reference>
<dbReference type="PROSITE" id="PS00211">
    <property type="entry name" value="ABC_TRANSPORTER_1"/>
    <property type="match status" value="1"/>
</dbReference>
<keyword evidence="1" id="KW-0813">Transport</keyword>
<keyword evidence="2" id="KW-1003">Cell membrane</keyword>
<keyword evidence="3" id="KW-0762">Sugar transport</keyword>
<evidence type="ECO:0000256" key="3">
    <source>
        <dbReference type="ARBA" id="ARBA00022597"/>
    </source>
</evidence>
<evidence type="ECO:0000256" key="6">
    <source>
        <dbReference type="ARBA" id="ARBA00022840"/>
    </source>
</evidence>
<feature type="domain" description="ABC transporter" evidence="9">
    <location>
        <begin position="262"/>
        <end position="500"/>
    </location>
</feature>
<dbReference type="InterPro" id="IPR003593">
    <property type="entry name" value="AAA+_ATPase"/>
</dbReference>
<evidence type="ECO:0000256" key="5">
    <source>
        <dbReference type="ARBA" id="ARBA00022741"/>
    </source>
</evidence>
<proteinExistence type="predicted"/>
<keyword evidence="7" id="KW-1278">Translocase</keyword>
<dbReference type="RefSeq" id="WP_277848649.1">
    <property type="nucleotide sequence ID" value="NZ_CP120956.1"/>
</dbReference>
<evidence type="ECO:0000256" key="4">
    <source>
        <dbReference type="ARBA" id="ARBA00022737"/>
    </source>
</evidence>
<evidence type="ECO:0000256" key="1">
    <source>
        <dbReference type="ARBA" id="ARBA00022448"/>
    </source>
</evidence>
<dbReference type="InterPro" id="IPR003439">
    <property type="entry name" value="ABC_transporter-like_ATP-bd"/>
</dbReference>
<keyword evidence="5" id="KW-0547">Nucleotide-binding</keyword>
<evidence type="ECO:0000256" key="2">
    <source>
        <dbReference type="ARBA" id="ARBA00022475"/>
    </source>
</evidence>
<gene>
    <name evidence="10" type="ORF">PYR84_19670</name>
</gene>
<protein>
    <submittedName>
        <fullName evidence="10">Sugar ABC transporter ATP-binding protein</fullName>
    </submittedName>
</protein>
<dbReference type="CDD" id="cd03216">
    <property type="entry name" value="ABC_Carb_Monos_I"/>
    <property type="match status" value="1"/>
</dbReference>
<keyword evidence="4" id="KW-0677">Repeat</keyword>
<dbReference type="SMART" id="SM00382">
    <property type="entry name" value="AAA"/>
    <property type="match status" value="2"/>
</dbReference>
<dbReference type="EMBL" id="CP120956">
    <property type="protein sequence ID" value="WFF79153.1"/>
    <property type="molecule type" value="Genomic_DNA"/>
</dbReference>
<dbReference type="PROSITE" id="PS50893">
    <property type="entry name" value="ABC_TRANSPORTER_2"/>
    <property type="match status" value="2"/>
</dbReference>
<evidence type="ECO:0000313" key="11">
    <source>
        <dbReference type="Proteomes" id="UP001219066"/>
    </source>
</evidence>
<accession>A0AAX3SGR1</accession>
<dbReference type="PANTHER" id="PTHR43790">
    <property type="entry name" value="CARBOHYDRATE TRANSPORT ATP-BINDING PROTEIN MG119-RELATED"/>
    <property type="match status" value="1"/>
</dbReference>